<evidence type="ECO:0000256" key="1">
    <source>
        <dbReference type="SAM" id="Phobius"/>
    </source>
</evidence>
<sequence length="42" mass="5014">MEITFPDKILLENRFLCVLTIILTYLCEKFLYTLTSLKVFNL</sequence>
<proteinExistence type="predicted"/>
<organism evidence="2">
    <name type="scientific">Myoviridae sp. ctkfK18</name>
    <dbReference type="NCBI Taxonomy" id="2825165"/>
    <lineage>
        <taxon>Viruses</taxon>
        <taxon>Duplodnaviria</taxon>
        <taxon>Heunggongvirae</taxon>
        <taxon>Uroviricota</taxon>
        <taxon>Caudoviricetes</taxon>
    </lineage>
</organism>
<accession>A0A8S5VGM4</accession>
<evidence type="ECO:0000313" key="2">
    <source>
        <dbReference type="EMBL" id="DAG05838.1"/>
    </source>
</evidence>
<protein>
    <submittedName>
        <fullName evidence="2">Uncharacterized protein</fullName>
    </submittedName>
</protein>
<dbReference type="EMBL" id="BK016265">
    <property type="protein sequence ID" value="DAG05838.1"/>
    <property type="molecule type" value="Genomic_DNA"/>
</dbReference>
<reference evidence="2" key="1">
    <citation type="journal article" date="2021" name="Proc. Natl. Acad. Sci. U.S.A.">
        <title>A Catalog of Tens of Thousands of Viruses from Human Metagenomes Reveals Hidden Associations with Chronic Diseases.</title>
        <authorList>
            <person name="Tisza M.J."/>
            <person name="Buck C.B."/>
        </authorList>
    </citation>
    <scope>NUCLEOTIDE SEQUENCE</scope>
    <source>
        <strain evidence="2">CtkfK18</strain>
    </source>
</reference>
<feature type="transmembrane region" description="Helical" evidence="1">
    <location>
        <begin position="15"/>
        <end position="34"/>
    </location>
</feature>
<keyword evidence="1" id="KW-1133">Transmembrane helix</keyword>
<keyword evidence="1" id="KW-0472">Membrane</keyword>
<keyword evidence="1" id="KW-0812">Transmembrane</keyword>
<name>A0A8S5VGM4_9CAUD</name>